<gene>
    <name evidence="4" type="ORF">ACFQAU_21430</name>
</gene>
<dbReference type="EMBL" id="JBHSWA010000005">
    <property type="protein sequence ID" value="MFC6643894.1"/>
    <property type="molecule type" value="Genomic_DNA"/>
</dbReference>
<evidence type="ECO:0000256" key="2">
    <source>
        <dbReference type="SAM" id="MobiDB-lite"/>
    </source>
</evidence>
<dbReference type="PROSITE" id="PS51898">
    <property type="entry name" value="TYR_RECOMBINASE"/>
    <property type="match status" value="1"/>
</dbReference>
<evidence type="ECO:0000256" key="1">
    <source>
        <dbReference type="ARBA" id="ARBA00023172"/>
    </source>
</evidence>
<evidence type="ECO:0000259" key="3">
    <source>
        <dbReference type="PROSITE" id="PS51898"/>
    </source>
</evidence>
<feature type="compositionally biased region" description="Basic and acidic residues" evidence="2">
    <location>
        <begin position="143"/>
        <end position="157"/>
    </location>
</feature>
<dbReference type="InterPro" id="IPR011010">
    <property type="entry name" value="DNA_brk_join_enz"/>
</dbReference>
<evidence type="ECO:0000313" key="4">
    <source>
        <dbReference type="EMBL" id="MFC6643894.1"/>
    </source>
</evidence>
<feature type="domain" description="Tyr recombinase" evidence="3">
    <location>
        <begin position="300"/>
        <end position="501"/>
    </location>
</feature>
<dbReference type="InterPro" id="IPR002104">
    <property type="entry name" value="Integrase_catalytic"/>
</dbReference>
<comment type="caution">
    <text evidence="4">The sequence shown here is derived from an EMBL/GenBank/DDBJ whole genome shotgun (WGS) entry which is preliminary data.</text>
</comment>
<keyword evidence="5" id="KW-1185">Reference proteome</keyword>
<dbReference type="Proteomes" id="UP001596403">
    <property type="component" value="Unassembled WGS sequence"/>
</dbReference>
<reference evidence="5" key="1">
    <citation type="journal article" date="2019" name="Int. J. Syst. Evol. Microbiol.">
        <title>The Global Catalogue of Microorganisms (GCM) 10K type strain sequencing project: providing services to taxonomists for standard genome sequencing and annotation.</title>
        <authorList>
            <consortium name="The Broad Institute Genomics Platform"/>
            <consortium name="The Broad Institute Genome Sequencing Center for Infectious Disease"/>
            <person name="Wu L."/>
            <person name="Ma J."/>
        </authorList>
    </citation>
    <scope>NUCLEOTIDE SEQUENCE [LARGE SCALE GENOMIC DNA]</scope>
    <source>
        <strain evidence="5">NBRC 111368</strain>
    </source>
</reference>
<dbReference type="SUPFAM" id="SSF56349">
    <property type="entry name" value="DNA breaking-rejoining enzymes"/>
    <property type="match status" value="1"/>
</dbReference>
<protein>
    <recommendedName>
        <fullName evidence="3">Tyr recombinase domain-containing protein</fullName>
    </recommendedName>
</protein>
<accession>A0ABW1Z438</accession>
<dbReference type="Gene3D" id="1.10.443.10">
    <property type="entry name" value="Intergrase catalytic core"/>
    <property type="match status" value="1"/>
</dbReference>
<dbReference type="InterPro" id="IPR013762">
    <property type="entry name" value="Integrase-like_cat_sf"/>
</dbReference>
<sequence>MSEDAAWARLQTYAAEVENTRDQHGALLLPNMFSLSIANLRARCRETHPAELNTQAAAQALEHCRSDKAATLRRSILAFNKLIGERNRHPAIQDLVPLAPIGDLPRLRDRPLDWSQFSAKFIASRDRALKVAVRNDARKKKDRFGDKLGADPLNGRDRTRRTRPIRNPEAARARHLNALSWLVRHAFEDRRAAYRIDSIEALVTSEAVEQATMRYIARAEASPVLLNPAQTSSGASILSALETLARRNDLDQDVIWALEDARFDHVDSYQTREMSAEREAFIKLVERNPAIAKAIVSGPRLLKAEAEAAFATWDDLGAHSKSEALHLSMGATMMALQLARSVRSRNLNGMIIGGPDPELIRPLRESRPWLDIHRSRVKNRRPIEGEIPERQWQVIVAWLDEGLPRWCAIKEIDAEANIFLFPGPNGVLSRQSFNRIWNRCVNRIGVPGLRPHMMRHVAATLWLAVNPGDYATVAAFLGDSIATVEKFYARGEGAAAAKLFAGVMETIDPTLAIFLRRT</sequence>
<proteinExistence type="predicted"/>
<name>A0ABW1Z438_9RHOB</name>
<keyword evidence="1" id="KW-0233">DNA recombination</keyword>
<feature type="region of interest" description="Disordered" evidence="2">
    <location>
        <begin position="141"/>
        <end position="163"/>
    </location>
</feature>
<dbReference type="RefSeq" id="WP_386285237.1">
    <property type="nucleotide sequence ID" value="NZ_JBHSWA010000005.1"/>
</dbReference>
<evidence type="ECO:0000313" key="5">
    <source>
        <dbReference type="Proteomes" id="UP001596403"/>
    </source>
</evidence>
<organism evidence="4 5">
    <name type="scientific">Sulfitobacter profundi</name>
    <dbReference type="NCBI Taxonomy" id="2679961"/>
    <lineage>
        <taxon>Bacteria</taxon>
        <taxon>Pseudomonadati</taxon>
        <taxon>Pseudomonadota</taxon>
        <taxon>Alphaproteobacteria</taxon>
        <taxon>Rhodobacterales</taxon>
        <taxon>Roseobacteraceae</taxon>
        <taxon>Sulfitobacter</taxon>
    </lineage>
</organism>